<dbReference type="EMBL" id="VUJV01000003">
    <property type="protein sequence ID" value="KAA1419347.1"/>
    <property type="molecule type" value="Genomic_DNA"/>
</dbReference>
<feature type="domain" description="Mce/MlaD" evidence="1">
    <location>
        <begin position="35"/>
        <end position="111"/>
    </location>
</feature>
<sequence>MRRRIDLALGLLHIGLGVLVLAGSIAVYQKVFTDQVRVTVETSDVGNALRPGSEVKYLGVPVGVIDEIRPEGDGAILVLALDADRARTIPRAAVVRMVPETLFGERAVSIVQADAGGETGLRDGDELHQDASDEALGVEQVFDSLLPVLTAVQPAELNAALTELATALRGQGAVLGDAMEEWGAYLERLNPEVPALTRDLDHLGEVARTYADAAPDLLAAMDDLSAVSRIVVDRKAELADLLGSVTAASSTTSGWLEPEVGTVVGLAAQSRAVLEILEHYAPSFPCLGKALADLIPRTDAALGAGTDEPGLHVELAIVPARAAYRPGDRPHLVAGAPARCPGASGSTDPRLSGLPAWTPLVVGPLTTPAGAR</sequence>
<reference evidence="3 4" key="2">
    <citation type="submission" date="2019-09" db="EMBL/GenBank/DDBJ databases">
        <authorList>
            <person name="Jin C."/>
        </authorList>
    </citation>
    <scope>NUCLEOTIDE SEQUENCE [LARGE SCALE GENOMIC DNA]</scope>
    <source>
        <strain evidence="3 4">BN130099</strain>
    </source>
</reference>
<dbReference type="Pfam" id="PF11887">
    <property type="entry name" value="Mce4_CUP1"/>
    <property type="match status" value="1"/>
</dbReference>
<dbReference type="AlphaFoldDB" id="A0A5B1LID4"/>
<feature type="domain" description="Mammalian cell entry C-terminal" evidence="2">
    <location>
        <begin position="120"/>
        <end position="332"/>
    </location>
</feature>
<keyword evidence="4" id="KW-1185">Reference proteome</keyword>
<comment type="caution">
    <text evidence="3">The sequence shown here is derived from an EMBL/GenBank/DDBJ whole genome shotgun (WGS) entry which is preliminary data.</text>
</comment>
<dbReference type="RefSeq" id="WP_149728681.1">
    <property type="nucleotide sequence ID" value="NZ_VUJV01000003.1"/>
</dbReference>
<name>A0A5B1LID4_9ACTN</name>
<dbReference type="Pfam" id="PF02470">
    <property type="entry name" value="MlaD"/>
    <property type="match status" value="1"/>
</dbReference>
<dbReference type="PANTHER" id="PTHR33371:SF19">
    <property type="entry name" value="MCE-FAMILY PROTEIN MCE4A"/>
    <property type="match status" value="1"/>
</dbReference>
<dbReference type="Proteomes" id="UP000325003">
    <property type="component" value="Unassembled WGS sequence"/>
</dbReference>
<proteinExistence type="predicted"/>
<dbReference type="NCBIfam" id="TIGR00996">
    <property type="entry name" value="Mtu_fam_mce"/>
    <property type="match status" value="1"/>
</dbReference>
<dbReference type="PANTHER" id="PTHR33371">
    <property type="entry name" value="INTERMEMBRANE PHOSPHOLIPID TRANSPORT SYSTEM BINDING PROTEIN MLAD-RELATED"/>
    <property type="match status" value="1"/>
</dbReference>
<evidence type="ECO:0000259" key="2">
    <source>
        <dbReference type="Pfam" id="PF11887"/>
    </source>
</evidence>
<organism evidence="3 4">
    <name type="scientific">Nocardioides humilatus</name>
    <dbReference type="NCBI Taxonomy" id="2607660"/>
    <lineage>
        <taxon>Bacteria</taxon>
        <taxon>Bacillati</taxon>
        <taxon>Actinomycetota</taxon>
        <taxon>Actinomycetes</taxon>
        <taxon>Propionibacteriales</taxon>
        <taxon>Nocardioidaceae</taxon>
        <taxon>Nocardioides</taxon>
    </lineage>
</organism>
<dbReference type="InterPro" id="IPR005693">
    <property type="entry name" value="Mce"/>
</dbReference>
<evidence type="ECO:0000313" key="4">
    <source>
        <dbReference type="Proteomes" id="UP000325003"/>
    </source>
</evidence>
<protein>
    <submittedName>
        <fullName evidence="3">MCE family protein</fullName>
    </submittedName>
</protein>
<evidence type="ECO:0000259" key="1">
    <source>
        <dbReference type="Pfam" id="PF02470"/>
    </source>
</evidence>
<dbReference type="InterPro" id="IPR024516">
    <property type="entry name" value="Mce_C"/>
</dbReference>
<accession>A0A5B1LID4</accession>
<dbReference type="InterPro" id="IPR003399">
    <property type="entry name" value="Mce/MlaD"/>
</dbReference>
<reference evidence="3 4" key="1">
    <citation type="submission" date="2019-09" db="EMBL/GenBank/DDBJ databases">
        <title>Nocardioides panacisoli sp. nov., isolated from the soil of a ginseng field.</title>
        <authorList>
            <person name="Cho C."/>
        </authorList>
    </citation>
    <scope>NUCLEOTIDE SEQUENCE [LARGE SCALE GENOMIC DNA]</scope>
    <source>
        <strain evidence="3 4">BN130099</strain>
    </source>
</reference>
<gene>
    <name evidence="3" type="ORF">F0U44_12970</name>
</gene>
<dbReference type="GO" id="GO:0005576">
    <property type="term" value="C:extracellular region"/>
    <property type="evidence" value="ECO:0007669"/>
    <property type="project" value="TreeGrafter"/>
</dbReference>
<dbReference type="InterPro" id="IPR052336">
    <property type="entry name" value="MlaD_Phospholipid_Transporter"/>
</dbReference>
<dbReference type="GO" id="GO:0051701">
    <property type="term" value="P:biological process involved in interaction with host"/>
    <property type="evidence" value="ECO:0007669"/>
    <property type="project" value="TreeGrafter"/>
</dbReference>
<evidence type="ECO:0000313" key="3">
    <source>
        <dbReference type="EMBL" id="KAA1419347.1"/>
    </source>
</evidence>